<sequence length="89" mass="9964">MHLLLLNERTLKALEIGEQGSAAGNCRRARILAGRGKPRFISVADPFRTPWETRPHAWRCTSPPGLLERAGPGNSARHFHRLSARKSVR</sequence>
<gene>
    <name evidence="2" type="ORF">IPOD504_LOCUS5049</name>
</gene>
<evidence type="ECO:0000256" key="1">
    <source>
        <dbReference type="SAM" id="MobiDB-lite"/>
    </source>
</evidence>
<feature type="non-terminal residue" evidence="2">
    <location>
        <position position="89"/>
    </location>
</feature>
<name>A0ABN8I0H2_9NEOP</name>
<feature type="region of interest" description="Disordered" evidence="1">
    <location>
        <begin position="67"/>
        <end position="89"/>
    </location>
</feature>
<protein>
    <submittedName>
        <fullName evidence="2">Uncharacterized protein</fullName>
    </submittedName>
</protein>
<reference evidence="2" key="1">
    <citation type="submission" date="2022-03" db="EMBL/GenBank/DDBJ databases">
        <authorList>
            <person name="Martin H S."/>
        </authorList>
    </citation>
    <scope>NUCLEOTIDE SEQUENCE</scope>
</reference>
<evidence type="ECO:0000313" key="2">
    <source>
        <dbReference type="EMBL" id="CAH2045388.1"/>
    </source>
</evidence>
<organism evidence="2 3">
    <name type="scientific">Iphiclides podalirius</name>
    <name type="common">scarce swallowtail</name>
    <dbReference type="NCBI Taxonomy" id="110791"/>
    <lineage>
        <taxon>Eukaryota</taxon>
        <taxon>Metazoa</taxon>
        <taxon>Ecdysozoa</taxon>
        <taxon>Arthropoda</taxon>
        <taxon>Hexapoda</taxon>
        <taxon>Insecta</taxon>
        <taxon>Pterygota</taxon>
        <taxon>Neoptera</taxon>
        <taxon>Endopterygota</taxon>
        <taxon>Lepidoptera</taxon>
        <taxon>Glossata</taxon>
        <taxon>Ditrysia</taxon>
        <taxon>Papilionoidea</taxon>
        <taxon>Papilionidae</taxon>
        <taxon>Papilioninae</taxon>
        <taxon>Iphiclides</taxon>
    </lineage>
</organism>
<evidence type="ECO:0000313" key="3">
    <source>
        <dbReference type="Proteomes" id="UP000837857"/>
    </source>
</evidence>
<proteinExistence type="predicted"/>
<keyword evidence="3" id="KW-1185">Reference proteome</keyword>
<dbReference type="Proteomes" id="UP000837857">
    <property type="component" value="Chromosome 16"/>
</dbReference>
<dbReference type="EMBL" id="OW152828">
    <property type="protein sequence ID" value="CAH2045388.1"/>
    <property type="molecule type" value="Genomic_DNA"/>
</dbReference>
<feature type="compositionally biased region" description="Basic residues" evidence="1">
    <location>
        <begin position="77"/>
        <end position="89"/>
    </location>
</feature>
<accession>A0ABN8I0H2</accession>